<accession>A0A6M2F485</accession>
<keyword evidence="1" id="KW-0812">Transmembrane</keyword>
<organism evidence="2">
    <name type="scientific">Populus davidiana</name>
    <dbReference type="NCBI Taxonomy" id="266767"/>
    <lineage>
        <taxon>Eukaryota</taxon>
        <taxon>Viridiplantae</taxon>
        <taxon>Streptophyta</taxon>
        <taxon>Embryophyta</taxon>
        <taxon>Tracheophyta</taxon>
        <taxon>Spermatophyta</taxon>
        <taxon>Magnoliopsida</taxon>
        <taxon>eudicotyledons</taxon>
        <taxon>Gunneridae</taxon>
        <taxon>Pentapetalae</taxon>
        <taxon>rosids</taxon>
        <taxon>fabids</taxon>
        <taxon>Malpighiales</taxon>
        <taxon>Salicaceae</taxon>
        <taxon>Saliceae</taxon>
        <taxon>Populus</taxon>
    </lineage>
</organism>
<keyword evidence="1" id="KW-0472">Membrane</keyword>
<reference evidence="2" key="1">
    <citation type="submission" date="2020-03" db="EMBL/GenBank/DDBJ databases">
        <authorList>
            <person name="Zhang R."/>
        </authorList>
    </citation>
    <scope>NUCLEOTIDE SEQUENCE</scope>
</reference>
<keyword evidence="1" id="KW-1133">Transmembrane helix</keyword>
<dbReference type="AlphaFoldDB" id="A0A6M2F485"/>
<feature type="transmembrane region" description="Helical" evidence="1">
    <location>
        <begin position="32"/>
        <end position="50"/>
    </location>
</feature>
<evidence type="ECO:0000256" key="1">
    <source>
        <dbReference type="SAM" id="Phobius"/>
    </source>
</evidence>
<sequence>MSSSCIFFPISFTRIRGYVIIMMPIQFHFYSWWCWLVCHGGLLCICFTAFSGPVSTLPFTVLQSFSSVIMAFGELFFIMSLCHETILYYRRINDFPILHFV</sequence>
<feature type="transmembrane region" description="Helical" evidence="1">
    <location>
        <begin position="62"/>
        <end position="82"/>
    </location>
</feature>
<proteinExistence type="predicted"/>
<evidence type="ECO:0000313" key="2">
    <source>
        <dbReference type="EMBL" id="NUU92074.1"/>
    </source>
</evidence>
<dbReference type="EMBL" id="GILB01011741">
    <property type="protein sequence ID" value="NUU92074.1"/>
    <property type="molecule type" value="Transcribed_RNA"/>
</dbReference>
<protein>
    <submittedName>
        <fullName evidence="2">Uncharacterized protein</fullName>
    </submittedName>
</protein>
<name>A0A6M2F485_9ROSI</name>